<dbReference type="EMBL" id="ML996572">
    <property type="protein sequence ID" value="KAF2758221.1"/>
    <property type="molecule type" value="Genomic_DNA"/>
</dbReference>
<organism evidence="4 5">
    <name type="scientific">Pseudovirgaria hyperparasitica</name>
    <dbReference type="NCBI Taxonomy" id="470096"/>
    <lineage>
        <taxon>Eukaryota</taxon>
        <taxon>Fungi</taxon>
        <taxon>Dikarya</taxon>
        <taxon>Ascomycota</taxon>
        <taxon>Pezizomycotina</taxon>
        <taxon>Dothideomycetes</taxon>
        <taxon>Dothideomycetes incertae sedis</taxon>
        <taxon>Acrospermales</taxon>
        <taxon>Acrospermaceae</taxon>
        <taxon>Pseudovirgaria</taxon>
    </lineage>
</organism>
<name>A0A6A6WAS5_9PEZI</name>
<dbReference type="Proteomes" id="UP000799437">
    <property type="component" value="Unassembled WGS sequence"/>
</dbReference>
<protein>
    <submittedName>
        <fullName evidence="4">LCCL domain-containing protein</fullName>
    </submittedName>
</protein>
<feature type="compositionally biased region" description="Low complexity" evidence="1">
    <location>
        <begin position="13"/>
        <end position="29"/>
    </location>
</feature>
<evidence type="ECO:0000256" key="1">
    <source>
        <dbReference type="SAM" id="MobiDB-lite"/>
    </source>
</evidence>
<dbReference type="PANTHER" id="PTHR31331:SF1">
    <property type="entry name" value="CYSTEINE RICH SECRETORY PROTEIN LCCL DOMAIN CONTAINING 2"/>
    <property type="match status" value="1"/>
</dbReference>
<dbReference type="AlphaFoldDB" id="A0A6A6WAS5"/>
<feature type="transmembrane region" description="Helical" evidence="2">
    <location>
        <begin position="444"/>
        <end position="467"/>
    </location>
</feature>
<dbReference type="GeneID" id="54482900"/>
<dbReference type="InterPro" id="IPR036609">
    <property type="entry name" value="LCCL_sf"/>
</dbReference>
<evidence type="ECO:0000259" key="3">
    <source>
        <dbReference type="PROSITE" id="PS50820"/>
    </source>
</evidence>
<keyword evidence="2" id="KW-0472">Membrane</keyword>
<dbReference type="PROSITE" id="PS50820">
    <property type="entry name" value="LCCL"/>
    <property type="match status" value="1"/>
</dbReference>
<dbReference type="InterPro" id="IPR051957">
    <property type="entry name" value="CRISP-LCCL_domain"/>
</dbReference>
<dbReference type="SMART" id="SM00603">
    <property type="entry name" value="LCCL"/>
    <property type="match status" value="1"/>
</dbReference>
<accession>A0A6A6WAS5</accession>
<feature type="region of interest" description="Disordered" evidence="1">
    <location>
        <begin position="1"/>
        <end position="35"/>
    </location>
</feature>
<evidence type="ECO:0000313" key="4">
    <source>
        <dbReference type="EMBL" id="KAF2758221.1"/>
    </source>
</evidence>
<dbReference type="OrthoDB" id="441660at2759"/>
<dbReference type="Pfam" id="PF03815">
    <property type="entry name" value="LCCL"/>
    <property type="match status" value="1"/>
</dbReference>
<keyword evidence="2" id="KW-1133">Transmembrane helix</keyword>
<dbReference type="InterPro" id="IPR004043">
    <property type="entry name" value="LCCL"/>
</dbReference>
<sequence length="628" mass="69073">MIKIETTDGPIRSSPTDNSSQGSSSTDSGTRTRSDFERLPLFAQKATRRAQQVSQPVTGPLGKAWRWIQGPADARRYRMEKGFLGKIQFYPIAVRNRLLPGRRPKILALLAYYILWMSLFVHILRQAYTVRSVGRFGTPTTLSCTSRLWGDGLTCGINGETCRPFENNTWLFRCPAGCLDTMVLNPYTIGDQEINYRSLVVGGATADEEAFNYRADSFICGAAIHAGVITDGSGGLGLISMIGEKTSYPDTTSNGISSVGFNGSFPSTFTFDRDPVLADYQDGYDDPQWRLLGVSVTFTAILSLFTTSAPVFFASVFCAGFFQVGLASNPPEAIDFNTLVSIAFSRFLPAAFMMAIMYRISIKKSLIGLEAQIEKTVLWIGGFWVGSLAHYTTEKIPIQRLTPHDLNQQPGAIAALVIIIIVLVAIVLLQAWNFRLEGRLPRYLALYITLGVTILLLLAIPGLNLRIHHYILALLLLPGTAMQTRPSLLFQGFLVGLFIDGAARWGYASILETSAALRGDAQLGSLLPAIATPLVNGSNITFTWDRPTRGYDGVSVYVNDVERFRGFQDDNMDSFSWTRHVEGLPEYFRFAFIAFGKIQGVAVADYTKAGIWHPDGSWTQMAAGASRA</sequence>
<evidence type="ECO:0000313" key="5">
    <source>
        <dbReference type="Proteomes" id="UP000799437"/>
    </source>
</evidence>
<reference evidence="4" key="1">
    <citation type="journal article" date="2020" name="Stud. Mycol.">
        <title>101 Dothideomycetes genomes: a test case for predicting lifestyles and emergence of pathogens.</title>
        <authorList>
            <person name="Haridas S."/>
            <person name="Albert R."/>
            <person name="Binder M."/>
            <person name="Bloem J."/>
            <person name="Labutti K."/>
            <person name="Salamov A."/>
            <person name="Andreopoulos B."/>
            <person name="Baker S."/>
            <person name="Barry K."/>
            <person name="Bills G."/>
            <person name="Bluhm B."/>
            <person name="Cannon C."/>
            <person name="Castanera R."/>
            <person name="Culley D."/>
            <person name="Daum C."/>
            <person name="Ezra D."/>
            <person name="Gonzalez J."/>
            <person name="Henrissat B."/>
            <person name="Kuo A."/>
            <person name="Liang C."/>
            <person name="Lipzen A."/>
            <person name="Lutzoni F."/>
            <person name="Magnuson J."/>
            <person name="Mondo S."/>
            <person name="Nolan M."/>
            <person name="Ohm R."/>
            <person name="Pangilinan J."/>
            <person name="Park H.-J."/>
            <person name="Ramirez L."/>
            <person name="Alfaro M."/>
            <person name="Sun H."/>
            <person name="Tritt A."/>
            <person name="Yoshinaga Y."/>
            <person name="Zwiers L.-H."/>
            <person name="Turgeon B."/>
            <person name="Goodwin S."/>
            <person name="Spatafora J."/>
            <person name="Crous P."/>
            <person name="Grigoriev I."/>
        </authorList>
    </citation>
    <scope>NUCLEOTIDE SEQUENCE</scope>
    <source>
        <strain evidence="4">CBS 121739</strain>
    </source>
</reference>
<feature type="transmembrane region" description="Helical" evidence="2">
    <location>
        <begin position="376"/>
        <end position="392"/>
    </location>
</feature>
<dbReference type="SUPFAM" id="SSF69848">
    <property type="entry name" value="LCCL domain"/>
    <property type="match status" value="1"/>
</dbReference>
<dbReference type="PANTHER" id="PTHR31331">
    <property type="entry name" value="LCCL DOMAIN PROTEIN (AFU_ORTHOLOGUE AFUA_5G08630)"/>
    <property type="match status" value="1"/>
</dbReference>
<gene>
    <name evidence="4" type="ORF">EJ05DRAFT_438857</name>
</gene>
<proteinExistence type="predicted"/>
<feature type="transmembrane region" description="Helical" evidence="2">
    <location>
        <begin position="412"/>
        <end position="432"/>
    </location>
</feature>
<dbReference type="RefSeq" id="XP_033600672.1">
    <property type="nucleotide sequence ID" value="XM_033741846.1"/>
</dbReference>
<keyword evidence="5" id="KW-1185">Reference proteome</keyword>
<keyword evidence="2" id="KW-0812">Transmembrane</keyword>
<feature type="transmembrane region" description="Helical" evidence="2">
    <location>
        <begin position="106"/>
        <end position="124"/>
    </location>
</feature>
<feature type="domain" description="LCCL" evidence="3">
    <location>
        <begin position="149"/>
        <end position="259"/>
    </location>
</feature>
<feature type="transmembrane region" description="Helical" evidence="2">
    <location>
        <begin position="336"/>
        <end position="356"/>
    </location>
</feature>
<dbReference type="Gene3D" id="2.170.130.20">
    <property type="entry name" value="LCCL-like domain"/>
    <property type="match status" value="1"/>
</dbReference>
<evidence type="ECO:0000256" key="2">
    <source>
        <dbReference type="SAM" id="Phobius"/>
    </source>
</evidence>
<feature type="transmembrane region" description="Helical" evidence="2">
    <location>
        <begin position="291"/>
        <end position="324"/>
    </location>
</feature>